<dbReference type="Pfam" id="PF07166">
    <property type="entry name" value="DUF1398"/>
    <property type="match status" value="1"/>
</dbReference>
<dbReference type="InterPro" id="IPR009833">
    <property type="entry name" value="DUF1398"/>
</dbReference>
<dbReference type="SUPFAM" id="SSF160419">
    <property type="entry name" value="YdfO-like"/>
    <property type="match status" value="1"/>
</dbReference>
<comment type="caution">
    <text evidence="1">The sequence shown here is derived from an EMBL/GenBank/DDBJ whole genome shotgun (WGS) entry which is preliminary data.</text>
</comment>
<name>A0ABV9JIQ2_9LACT</name>
<sequence>MTTTIENILEAMKKAEKIRPKVGGFPYLAECLRQANVTRNVWHLPSAQSTFFTKNTAVTFQNEPLVKGPVEIPAYDEAKFLKALRADQAGETSFPEFLKATWEAGIVSYEVDFLKRTCTYYGINDENYTENYPSVSVK</sequence>
<organism evidence="1 2">
    <name type="scientific">Lactococcus nasutitermitis</name>
    <dbReference type="NCBI Taxonomy" id="1652957"/>
    <lineage>
        <taxon>Bacteria</taxon>
        <taxon>Bacillati</taxon>
        <taxon>Bacillota</taxon>
        <taxon>Bacilli</taxon>
        <taxon>Lactobacillales</taxon>
        <taxon>Streptococcaceae</taxon>
        <taxon>Lactococcus</taxon>
    </lineage>
</organism>
<gene>
    <name evidence="1" type="ORF">ACFO26_10270</name>
</gene>
<protein>
    <submittedName>
        <fullName evidence="1">DUF1398 domain-containing protein</fullName>
    </submittedName>
</protein>
<dbReference type="RefSeq" id="WP_213536470.1">
    <property type="nucleotide sequence ID" value="NZ_BOVQ01000007.1"/>
</dbReference>
<dbReference type="InterPro" id="IPR036696">
    <property type="entry name" value="YdfO-like_sf"/>
</dbReference>
<reference evidence="2" key="1">
    <citation type="journal article" date="2019" name="Int. J. Syst. Evol. Microbiol.">
        <title>The Global Catalogue of Microorganisms (GCM) 10K type strain sequencing project: providing services to taxonomists for standard genome sequencing and annotation.</title>
        <authorList>
            <consortium name="The Broad Institute Genomics Platform"/>
            <consortium name="The Broad Institute Genome Sequencing Center for Infectious Disease"/>
            <person name="Wu L."/>
            <person name="Ma J."/>
        </authorList>
    </citation>
    <scope>NUCLEOTIDE SEQUENCE [LARGE SCALE GENOMIC DNA]</scope>
    <source>
        <strain evidence="2">CCUG 63287</strain>
    </source>
</reference>
<dbReference type="Proteomes" id="UP001595987">
    <property type="component" value="Unassembled WGS sequence"/>
</dbReference>
<evidence type="ECO:0000313" key="2">
    <source>
        <dbReference type="Proteomes" id="UP001595987"/>
    </source>
</evidence>
<evidence type="ECO:0000313" key="1">
    <source>
        <dbReference type="EMBL" id="MFC4653290.1"/>
    </source>
</evidence>
<keyword evidence="2" id="KW-1185">Reference proteome</keyword>
<proteinExistence type="predicted"/>
<dbReference type="EMBL" id="JBHSGD010000010">
    <property type="protein sequence ID" value="MFC4653290.1"/>
    <property type="molecule type" value="Genomic_DNA"/>
</dbReference>
<accession>A0ABV9JIQ2</accession>
<dbReference type="Gene3D" id="3.30.1810.10">
    <property type="entry name" value="YdfO-like"/>
    <property type="match status" value="1"/>
</dbReference>